<protein>
    <submittedName>
        <fullName evidence="1">3-methyladenine DNA glycosylase</fullName>
    </submittedName>
</protein>
<organism evidence="1 2">
    <name type="scientific">Rhodococcus rhodochrous KG-21</name>
    <dbReference type="NCBI Taxonomy" id="1441923"/>
    <lineage>
        <taxon>Bacteria</taxon>
        <taxon>Bacillati</taxon>
        <taxon>Actinomycetota</taxon>
        <taxon>Actinomycetes</taxon>
        <taxon>Mycobacteriales</taxon>
        <taxon>Nocardiaceae</taxon>
        <taxon>Rhodococcus</taxon>
    </lineage>
</organism>
<sequence length="303" mass="34486">MHSLRAGTVTTVLAPEQWLPRRERHRHRLTTLLGPYLDRRARGATHPVIDFLFTYYSFTPSQLMRWHPGFGTTLTGSASAEYAALRGYRATGTGVTADPAHLTRRRETVRYVTGLLEATASRPAHLGCFGLHEWAMLYRTRPQDVRHSAVPLRLGHTGTDAVVESLQLRCTHYDAYRFFTPAAGPLNLEPLTRDDQVRREQPGCLHAAMDLYKYCYKLTPLLDADLTVDCFELAYAARELDMRASPYDLSEYGYPPIRIETPRGRAEYVREQTALAERSITLRAALLDRCRRLLDADREHAGR</sequence>
<reference evidence="1 2" key="1">
    <citation type="journal article" date="2015" name="Genome Announc.">
        <title>Draft Genome Sequence of Rhodococcus rhodochrous Strain KG-21, a Soil Isolate from Oil Fields of Krishna-Godavari Basin, India.</title>
        <authorList>
            <person name="Dawar C."/>
            <person name="Aggarwal R.K."/>
        </authorList>
    </citation>
    <scope>NUCLEOTIDE SEQUENCE [LARGE SCALE GENOMIC DNA]</scope>
    <source>
        <strain evidence="1 2">KG-21</strain>
    </source>
</reference>
<dbReference type="RefSeq" id="WP_054373898.1">
    <property type="nucleotide sequence ID" value="NZ_AZYO01000054.1"/>
</dbReference>
<reference evidence="2" key="2">
    <citation type="submission" date="2015-01" db="EMBL/GenBank/DDBJ databases">
        <title>Draft genome sequence of potential hydrocarbon metabolising strain of Rhodococcus rhodochrous.</title>
        <authorList>
            <person name="Aggarwal R.K."/>
            <person name="Dawar C."/>
        </authorList>
    </citation>
    <scope>NUCLEOTIDE SEQUENCE [LARGE SCALE GENOMIC DNA]</scope>
    <source>
        <strain evidence="2">KG-21</strain>
    </source>
</reference>
<gene>
    <name evidence="1" type="ORF">Z051_18000</name>
</gene>
<evidence type="ECO:0000313" key="2">
    <source>
        <dbReference type="Proteomes" id="UP000037712"/>
    </source>
</evidence>
<dbReference type="Proteomes" id="UP000037712">
    <property type="component" value="Unassembled WGS sequence"/>
</dbReference>
<evidence type="ECO:0000313" key="1">
    <source>
        <dbReference type="EMBL" id="KOS54835.1"/>
    </source>
</evidence>
<dbReference type="PATRIC" id="fig|1441923.3.peg.3930"/>
<dbReference type="AlphaFoldDB" id="A0A0M8PH56"/>
<accession>A0A0M8PH56</accession>
<comment type="caution">
    <text evidence="1">The sequence shown here is derived from an EMBL/GenBank/DDBJ whole genome shotgun (WGS) entry which is preliminary data.</text>
</comment>
<proteinExistence type="predicted"/>
<name>A0A0M8PH56_RHORH</name>
<dbReference type="EMBL" id="AZYO01000054">
    <property type="protein sequence ID" value="KOS54835.1"/>
    <property type="molecule type" value="Genomic_DNA"/>
</dbReference>